<dbReference type="InterPro" id="IPR008962">
    <property type="entry name" value="PapD-like_sf"/>
</dbReference>
<dbReference type="SUPFAM" id="SSF49354">
    <property type="entry name" value="PapD-like"/>
    <property type="match status" value="1"/>
</dbReference>
<sequence>MTCDFTVTMQAQRAAPPDMQCKDKFLIQSTVVPFGSTEEDITSDMFAKDSGKYIVEKKLRVILTVPPPSPILLPINGVLKQDPSCEASMQKDIVRSGVENIPPPQRVDEDVKGIETAEEMDELRAVDFVDSRPVYNVEELKVVKNDVELNLAKDFEDLKLKLNLTDSTLREAEFTIMKLTEERRKTNLEKDRLKHELEMLRKNSMKRAQVGFPLLYVCMVALVSVALGYLMHL</sequence>
<comment type="similarity">
    <text evidence="1">Belongs to the VAMP-associated protein (VAP) (TC 9.B.17) family.</text>
</comment>
<protein>
    <recommendedName>
        <fullName evidence="4">MSP domain-containing protein</fullName>
    </recommendedName>
</protein>
<dbReference type="Proteomes" id="UP001324115">
    <property type="component" value="Unassembled WGS sequence"/>
</dbReference>
<dbReference type="Gene3D" id="2.60.40.10">
    <property type="entry name" value="Immunoglobulins"/>
    <property type="match status" value="1"/>
</dbReference>
<dbReference type="GO" id="GO:0005789">
    <property type="term" value="C:endoplasmic reticulum membrane"/>
    <property type="evidence" value="ECO:0007669"/>
    <property type="project" value="InterPro"/>
</dbReference>
<dbReference type="PROSITE" id="PS50202">
    <property type="entry name" value="MSP"/>
    <property type="match status" value="1"/>
</dbReference>
<dbReference type="InterPro" id="IPR000535">
    <property type="entry name" value="MSP_dom"/>
</dbReference>
<feature type="domain" description="MSP" evidence="4">
    <location>
        <begin position="1"/>
        <end position="64"/>
    </location>
</feature>
<organism evidence="5 6">
    <name type="scientific">Quercus rubra</name>
    <name type="common">Northern red oak</name>
    <name type="synonym">Quercus borealis</name>
    <dbReference type="NCBI Taxonomy" id="3512"/>
    <lineage>
        <taxon>Eukaryota</taxon>
        <taxon>Viridiplantae</taxon>
        <taxon>Streptophyta</taxon>
        <taxon>Embryophyta</taxon>
        <taxon>Tracheophyta</taxon>
        <taxon>Spermatophyta</taxon>
        <taxon>Magnoliopsida</taxon>
        <taxon>eudicotyledons</taxon>
        <taxon>Gunneridae</taxon>
        <taxon>Pentapetalae</taxon>
        <taxon>rosids</taxon>
        <taxon>fabids</taxon>
        <taxon>Fagales</taxon>
        <taxon>Fagaceae</taxon>
        <taxon>Quercus</taxon>
    </lineage>
</organism>
<evidence type="ECO:0000256" key="2">
    <source>
        <dbReference type="SAM" id="Coils"/>
    </source>
</evidence>
<feature type="coiled-coil region" evidence="2">
    <location>
        <begin position="169"/>
        <end position="203"/>
    </location>
</feature>
<dbReference type="AlphaFoldDB" id="A0AAN7IUV0"/>
<dbReference type="InterPro" id="IPR016763">
    <property type="entry name" value="VAP"/>
</dbReference>
<comment type="caution">
    <text evidence="5">The sequence shown here is derived from an EMBL/GenBank/DDBJ whole genome shotgun (WGS) entry which is preliminary data.</text>
</comment>
<keyword evidence="6" id="KW-1185">Reference proteome</keyword>
<gene>
    <name evidence="5" type="ORF">RGQ29_023865</name>
</gene>
<dbReference type="InterPro" id="IPR013783">
    <property type="entry name" value="Ig-like_fold"/>
</dbReference>
<keyword evidence="3" id="KW-0812">Transmembrane</keyword>
<dbReference type="GO" id="GO:0061817">
    <property type="term" value="P:endoplasmic reticulum-plasma membrane tethering"/>
    <property type="evidence" value="ECO:0007669"/>
    <property type="project" value="TreeGrafter"/>
</dbReference>
<keyword evidence="3" id="KW-1133">Transmembrane helix</keyword>
<dbReference type="PANTHER" id="PTHR10809:SF148">
    <property type="entry name" value="OS01G0936800 PROTEIN"/>
    <property type="match status" value="1"/>
</dbReference>
<dbReference type="PANTHER" id="PTHR10809">
    <property type="entry name" value="VESICLE-ASSOCIATED MEMBRANE PROTEIN-ASSOCIATED PROTEIN"/>
    <property type="match status" value="1"/>
</dbReference>
<evidence type="ECO:0000313" key="5">
    <source>
        <dbReference type="EMBL" id="KAK4586886.1"/>
    </source>
</evidence>
<dbReference type="GO" id="GO:0005886">
    <property type="term" value="C:plasma membrane"/>
    <property type="evidence" value="ECO:0007669"/>
    <property type="project" value="TreeGrafter"/>
</dbReference>
<evidence type="ECO:0000259" key="4">
    <source>
        <dbReference type="PROSITE" id="PS50202"/>
    </source>
</evidence>
<evidence type="ECO:0000313" key="6">
    <source>
        <dbReference type="Proteomes" id="UP001324115"/>
    </source>
</evidence>
<proteinExistence type="inferred from homology"/>
<keyword evidence="2" id="KW-0175">Coiled coil</keyword>
<feature type="transmembrane region" description="Helical" evidence="3">
    <location>
        <begin position="210"/>
        <end position="231"/>
    </location>
</feature>
<keyword evidence="3" id="KW-0472">Membrane</keyword>
<accession>A0AAN7IUV0</accession>
<dbReference type="Pfam" id="PF00635">
    <property type="entry name" value="Motile_Sperm"/>
    <property type="match status" value="1"/>
</dbReference>
<evidence type="ECO:0000256" key="3">
    <source>
        <dbReference type="SAM" id="Phobius"/>
    </source>
</evidence>
<dbReference type="GO" id="GO:0090158">
    <property type="term" value="P:endoplasmic reticulum membrane organization"/>
    <property type="evidence" value="ECO:0007669"/>
    <property type="project" value="TreeGrafter"/>
</dbReference>
<evidence type="ECO:0000256" key="1">
    <source>
        <dbReference type="ARBA" id="ARBA00008932"/>
    </source>
</evidence>
<name>A0AAN7IUV0_QUERU</name>
<dbReference type="EMBL" id="JAXUIC010000006">
    <property type="protein sequence ID" value="KAK4586886.1"/>
    <property type="molecule type" value="Genomic_DNA"/>
</dbReference>
<reference evidence="5 6" key="1">
    <citation type="journal article" date="2023" name="G3 (Bethesda)">
        <title>A haplotype-resolved chromosome-scale genome for Quercus rubra L. provides insights into the genetics of adaptive traits for red oak species.</title>
        <authorList>
            <person name="Kapoor B."/>
            <person name="Jenkins J."/>
            <person name="Schmutz J."/>
            <person name="Zhebentyayeva T."/>
            <person name="Kuelheim C."/>
            <person name="Coggeshall M."/>
            <person name="Heim C."/>
            <person name="Lasky J.R."/>
            <person name="Leites L."/>
            <person name="Islam-Faridi N."/>
            <person name="Romero-Severson J."/>
            <person name="DeLeo V.L."/>
            <person name="Lucas S.M."/>
            <person name="Lazic D."/>
            <person name="Gailing O."/>
            <person name="Carlson J."/>
            <person name="Staton M."/>
        </authorList>
    </citation>
    <scope>NUCLEOTIDE SEQUENCE [LARGE SCALE GENOMIC DNA]</scope>
    <source>
        <strain evidence="5">Pseudo-F2</strain>
    </source>
</reference>